<dbReference type="EMBL" id="BORR01000009">
    <property type="protein sequence ID" value="GIO37918.1"/>
    <property type="molecule type" value="Genomic_DNA"/>
</dbReference>
<evidence type="ECO:0008006" key="3">
    <source>
        <dbReference type="Google" id="ProtNLM"/>
    </source>
</evidence>
<evidence type="ECO:0000313" key="1">
    <source>
        <dbReference type="EMBL" id="GIO37918.1"/>
    </source>
</evidence>
<dbReference type="RefSeq" id="WP_212940135.1">
    <property type="nucleotide sequence ID" value="NZ_BORR01000009.1"/>
</dbReference>
<name>A0A920CHL9_9BACL</name>
<proteinExistence type="predicted"/>
<reference evidence="1 2" key="1">
    <citation type="submission" date="2021-03" db="EMBL/GenBank/DDBJ databases">
        <title>Antimicrobial resistance genes in bacteria isolated from Japanese honey, and their potential for conferring macrolide and lincosamide resistance in the American foulbrood pathogen Paenibacillus larvae.</title>
        <authorList>
            <person name="Okamoto M."/>
            <person name="Kumagai M."/>
            <person name="Kanamori H."/>
            <person name="Takamatsu D."/>
        </authorList>
    </citation>
    <scope>NUCLEOTIDE SEQUENCE [LARGE SCALE GENOMIC DNA]</scope>
    <source>
        <strain evidence="1 2">J41TS12</strain>
    </source>
</reference>
<dbReference type="AlphaFoldDB" id="A0A920CHL9"/>
<gene>
    <name evidence="1" type="ORF">J41TS12_27790</name>
</gene>
<dbReference type="Proteomes" id="UP000681162">
    <property type="component" value="Unassembled WGS sequence"/>
</dbReference>
<sequence>MEHEKQTYYVSVAHRLVQESPNDSAEFEVLLDQEELSLLQDKLNALTAEDDYTFRRAPVPYKSADHDAAPKQFNKQLSELYVLLYRSGTAKTRTMLMESGILSRLGNTDYHHPGYGEHGSPLNK</sequence>
<keyword evidence="2" id="KW-1185">Reference proteome</keyword>
<protein>
    <recommendedName>
        <fullName evidence="3">Hydrolase</fullName>
    </recommendedName>
</protein>
<comment type="caution">
    <text evidence="1">The sequence shown here is derived from an EMBL/GenBank/DDBJ whole genome shotgun (WGS) entry which is preliminary data.</text>
</comment>
<evidence type="ECO:0000313" key="2">
    <source>
        <dbReference type="Proteomes" id="UP000681162"/>
    </source>
</evidence>
<accession>A0A920CHL9</accession>
<organism evidence="1 2">
    <name type="scientific">Paenibacillus antibioticophila</name>
    <dbReference type="NCBI Taxonomy" id="1274374"/>
    <lineage>
        <taxon>Bacteria</taxon>
        <taxon>Bacillati</taxon>
        <taxon>Bacillota</taxon>
        <taxon>Bacilli</taxon>
        <taxon>Bacillales</taxon>
        <taxon>Paenibacillaceae</taxon>
        <taxon>Paenibacillus</taxon>
    </lineage>
</organism>